<evidence type="ECO:0000313" key="2">
    <source>
        <dbReference type="EMBL" id="MCY1076907.1"/>
    </source>
</evidence>
<keyword evidence="1" id="KW-0812">Transmembrane</keyword>
<feature type="transmembrane region" description="Helical" evidence="1">
    <location>
        <begin position="133"/>
        <end position="166"/>
    </location>
</feature>
<dbReference type="Proteomes" id="UP001207654">
    <property type="component" value="Unassembled WGS sequence"/>
</dbReference>
<proteinExistence type="predicted"/>
<evidence type="ECO:0000313" key="3">
    <source>
        <dbReference type="Proteomes" id="UP001207654"/>
    </source>
</evidence>
<sequence length="189" mass="20638">MLVIEESPNGQVRHSWKPLEEFDLTNYPYHTRHGGLAGRLVRVATSSAHCESKQDMCIALCTSSPRPIPIEGEKYPSYRGSWARNRGDWCQSTCTKFYQKCLNGQGPWAEKEAQEFTRVDIAIDWLKSHRKEIVTGTIIVITGVAFVAAVAGSGGGVLCLVPLLAVASIEPPSGLPADPQVAEVLYANP</sequence>
<dbReference type="RefSeq" id="WP_267535768.1">
    <property type="nucleotide sequence ID" value="NZ_JAPNKA010000001.1"/>
</dbReference>
<gene>
    <name evidence="2" type="ORF">OV287_20720</name>
</gene>
<accession>A0ABT4A5H4</accession>
<protein>
    <submittedName>
        <fullName evidence="2">Uncharacterized protein</fullName>
    </submittedName>
</protein>
<evidence type="ECO:0000256" key="1">
    <source>
        <dbReference type="SAM" id="Phobius"/>
    </source>
</evidence>
<keyword evidence="1" id="KW-0472">Membrane</keyword>
<dbReference type="EMBL" id="JAPNKA010000001">
    <property type="protein sequence ID" value="MCY1076907.1"/>
    <property type="molecule type" value="Genomic_DNA"/>
</dbReference>
<keyword evidence="1" id="KW-1133">Transmembrane helix</keyword>
<organism evidence="2 3">
    <name type="scientific">Archangium lansingense</name>
    <dbReference type="NCBI Taxonomy" id="2995310"/>
    <lineage>
        <taxon>Bacteria</taxon>
        <taxon>Pseudomonadati</taxon>
        <taxon>Myxococcota</taxon>
        <taxon>Myxococcia</taxon>
        <taxon>Myxococcales</taxon>
        <taxon>Cystobacterineae</taxon>
        <taxon>Archangiaceae</taxon>
        <taxon>Archangium</taxon>
    </lineage>
</organism>
<comment type="caution">
    <text evidence="2">The sequence shown here is derived from an EMBL/GenBank/DDBJ whole genome shotgun (WGS) entry which is preliminary data.</text>
</comment>
<name>A0ABT4A5H4_9BACT</name>
<keyword evidence="3" id="KW-1185">Reference proteome</keyword>
<reference evidence="2 3" key="1">
    <citation type="submission" date="2022-11" db="EMBL/GenBank/DDBJ databases">
        <title>Minimal conservation of predation-associated metabolite biosynthetic gene clusters underscores biosynthetic potential of Myxococcota including descriptions for ten novel species: Archangium lansinium sp. nov., Myxococcus landrumus sp. nov., Nannocystis bai.</title>
        <authorList>
            <person name="Ahearne A."/>
            <person name="Stevens C."/>
            <person name="Phillips K."/>
        </authorList>
    </citation>
    <scope>NUCLEOTIDE SEQUENCE [LARGE SCALE GENOMIC DNA]</scope>
    <source>
        <strain evidence="2 3">MIWBW</strain>
    </source>
</reference>